<keyword evidence="1" id="KW-0479">Metal-binding</keyword>
<keyword evidence="4" id="KW-1185">Reference proteome</keyword>
<dbReference type="Pfam" id="PF03571">
    <property type="entry name" value="Peptidase_M49"/>
    <property type="match status" value="2"/>
</dbReference>
<organism evidence="3 4">
    <name type="scientific">Polychaeton citri CBS 116435</name>
    <dbReference type="NCBI Taxonomy" id="1314669"/>
    <lineage>
        <taxon>Eukaryota</taxon>
        <taxon>Fungi</taxon>
        <taxon>Dikarya</taxon>
        <taxon>Ascomycota</taxon>
        <taxon>Pezizomycotina</taxon>
        <taxon>Dothideomycetes</taxon>
        <taxon>Dothideomycetidae</taxon>
        <taxon>Capnodiales</taxon>
        <taxon>Capnodiaceae</taxon>
        <taxon>Polychaeton</taxon>
    </lineage>
</organism>
<comment type="caution">
    <text evidence="3">The sequence shown here is derived from an EMBL/GenBank/DDBJ whole genome shotgun (WGS) entry which is preliminary data.</text>
</comment>
<protein>
    <submittedName>
        <fullName evidence="3">Peptidase M49, dipeptidyl-peptidase III</fullName>
    </submittedName>
</protein>
<sequence>MSLVEKKHDEQSPQIVQLSPGDYTPIFDFIFELHRDCAGKWTELSSRLSLSEVELHKFLEYAVVFLQNIGNYYGHGDHKFVPDVADVVLAKLFIASKDARKLCLEMGTQMTSNPSSRTSYYVCVSVSADEITSISTTLEKSSVGLEDTRIRKSSQDGAHLYEVLQASVDGYHPFSQLGPEGADGIHLIRGDHSEDLTKICDAIISAKQHVANPIQEEYLSGLLLGFKTGDMEVYEKSQALWVEDQQPSAECVLSFVEPYRDPYGVRAELEWSVGIVHKQETEMSSEVIEQADDYIARLPSVTKSLHRDGNDPFESSTVGYRDFASLYTLAYCSTLMFPGINLPNFNGIHQQKGFRNLMITNSMDEQFLSHRRQTCYLWVVFHDLFGHGTVKLLAETGPGVYNFDVKHPPINPVTARPIDSWYLTGQTWTGVFGDIATSVDEYRAECIAAYLLSERDLVAAHFAIFRALLESGGDFMEVQEDAEWQKLTVSVDRSRILTHGRPALEALTLRLHMYRCTADIKTRRRFYEGLTEMFVQPNTFLENQDVVLRNYAPTIERLIQSWEECNV</sequence>
<dbReference type="EMBL" id="MU003817">
    <property type="protein sequence ID" value="KAF2718985.1"/>
    <property type="molecule type" value="Genomic_DNA"/>
</dbReference>
<dbReference type="OrthoDB" id="4694525at2759"/>
<dbReference type="GO" id="GO:0046872">
    <property type="term" value="F:metal ion binding"/>
    <property type="evidence" value="ECO:0007669"/>
    <property type="project" value="UniProtKB-KW"/>
</dbReference>
<gene>
    <name evidence="3" type="ORF">K431DRAFT_322038</name>
</gene>
<reference evidence="3" key="1">
    <citation type="journal article" date="2020" name="Stud. Mycol.">
        <title>101 Dothideomycetes genomes: a test case for predicting lifestyles and emergence of pathogens.</title>
        <authorList>
            <person name="Haridas S."/>
            <person name="Albert R."/>
            <person name="Binder M."/>
            <person name="Bloem J."/>
            <person name="Labutti K."/>
            <person name="Salamov A."/>
            <person name="Andreopoulos B."/>
            <person name="Baker S."/>
            <person name="Barry K."/>
            <person name="Bills G."/>
            <person name="Bluhm B."/>
            <person name="Cannon C."/>
            <person name="Castanera R."/>
            <person name="Culley D."/>
            <person name="Daum C."/>
            <person name="Ezra D."/>
            <person name="Gonzalez J."/>
            <person name="Henrissat B."/>
            <person name="Kuo A."/>
            <person name="Liang C."/>
            <person name="Lipzen A."/>
            <person name="Lutzoni F."/>
            <person name="Magnuson J."/>
            <person name="Mondo S."/>
            <person name="Nolan M."/>
            <person name="Ohm R."/>
            <person name="Pangilinan J."/>
            <person name="Park H.-J."/>
            <person name="Ramirez L."/>
            <person name="Alfaro M."/>
            <person name="Sun H."/>
            <person name="Tritt A."/>
            <person name="Yoshinaga Y."/>
            <person name="Zwiers L.-H."/>
            <person name="Turgeon B."/>
            <person name="Goodwin S."/>
            <person name="Spatafora J."/>
            <person name="Crous P."/>
            <person name="Grigoriev I."/>
        </authorList>
    </citation>
    <scope>NUCLEOTIDE SEQUENCE</scope>
    <source>
        <strain evidence="3">CBS 116435</strain>
    </source>
</reference>
<keyword evidence="2" id="KW-0378">Hydrolase</keyword>
<dbReference type="AlphaFoldDB" id="A0A9P4Q3Q9"/>
<evidence type="ECO:0000313" key="4">
    <source>
        <dbReference type="Proteomes" id="UP000799441"/>
    </source>
</evidence>
<evidence type="ECO:0000313" key="3">
    <source>
        <dbReference type="EMBL" id="KAF2718985.1"/>
    </source>
</evidence>
<dbReference type="InterPro" id="IPR039461">
    <property type="entry name" value="Peptidase_M49"/>
</dbReference>
<evidence type="ECO:0000256" key="1">
    <source>
        <dbReference type="ARBA" id="ARBA00022723"/>
    </source>
</evidence>
<dbReference type="Gene3D" id="3.30.540.30">
    <property type="match status" value="2"/>
</dbReference>
<dbReference type="PANTHER" id="PTHR23422:SF11">
    <property type="entry name" value="DIPEPTIDYL PEPTIDASE 3"/>
    <property type="match status" value="1"/>
</dbReference>
<dbReference type="PANTHER" id="PTHR23422">
    <property type="entry name" value="DIPEPTIDYL PEPTIDASE III-RELATED"/>
    <property type="match status" value="1"/>
</dbReference>
<dbReference type="GO" id="GO:0005737">
    <property type="term" value="C:cytoplasm"/>
    <property type="evidence" value="ECO:0007669"/>
    <property type="project" value="TreeGrafter"/>
</dbReference>
<evidence type="ECO:0000256" key="2">
    <source>
        <dbReference type="ARBA" id="ARBA00022801"/>
    </source>
</evidence>
<accession>A0A9P4Q3Q9</accession>
<dbReference type="GO" id="GO:0008239">
    <property type="term" value="F:dipeptidyl-peptidase activity"/>
    <property type="evidence" value="ECO:0007669"/>
    <property type="project" value="TreeGrafter"/>
</dbReference>
<dbReference type="Proteomes" id="UP000799441">
    <property type="component" value="Unassembled WGS sequence"/>
</dbReference>
<proteinExistence type="predicted"/>
<name>A0A9P4Q3Q9_9PEZI</name>